<dbReference type="STRING" id="690850.Desaf_2291"/>
<gene>
    <name evidence="3" type="ORF">Desaf_2291</name>
</gene>
<evidence type="ECO:0000259" key="2">
    <source>
        <dbReference type="Pfam" id="PF16998"/>
    </source>
</evidence>
<evidence type="ECO:0000313" key="3">
    <source>
        <dbReference type="EMBL" id="EGJ50617.1"/>
    </source>
</evidence>
<dbReference type="EMBL" id="CP003221">
    <property type="protein sequence ID" value="EGJ50617.1"/>
    <property type="molecule type" value="Genomic_DNA"/>
</dbReference>
<dbReference type="PROSITE" id="PS51257">
    <property type="entry name" value="PROKAR_LIPOPROTEIN"/>
    <property type="match status" value="1"/>
</dbReference>
<dbReference type="Proteomes" id="UP000007844">
    <property type="component" value="Chromosome"/>
</dbReference>
<dbReference type="InterPro" id="IPR032635">
    <property type="entry name" value="Anti_2"/>
</dbReference>
<organism evidence="3 4">
    <name type="scientific">Desulfocurvibacter africanus subsp. africanus str. Walvis Bay</name>
    <dbReference type="NCBI Taxonomy" id="690850"/>
    <lineage>
        <taxon>Bacteria</taxon>
        <taxon>Pseudomonadati</taxon>
        <taxon>Thermodesulfobacteriota</taxon>
        <taxon>Desulfovibrionia</taxon>
        <taxon>Desulfovibrionales</taxon>
        <taxon>Desulfovibrionaceae</taxon>
        <taxon>Desulfocurvibacter</taxon>
    </lineage>
</organism>
<keyword evidence="4" id="KW-1185">Reference proteome</keyword>
<evidence type="ECO:0000313" key="4">
    <source>
        <dbReference type="Proteomes" id="UP000007844"/>
    </source>
</evidence>
<keyword evidence="1" id="KW-0732">Signal</keyword>
<dbReference type="HOGENOM" id="CLU_1600035_0_0_7"/>
<feature type="domain" description="Surface antigen" evidence="2">
    <location>
        <begin position="103"/>
        <end position="163"/>
    </location>
</feature>
<reference evidence="3 4" key="1">
    <citation type="journal article" date="2011" name="J. Bacteriol.">
        <title>Genome sequence of the mercury-methylating and pleomorphic Desulfovibrio africanus Strain Walvis Bay.</title>
        <authorList>
            <person name="Brown S.D."/>
            <person name="Wall J.D."/>
            <person name="Kucken A.M."/>
            <person name="Gilmour C.C."/>
            <person name="Podar M."/>
            <person name="Brandt C.C."/>
            <person name="Teshima H."/>
            <person name="Detter J.C."/>
            <person name="Han C.S."/>
            <person name="Land M.L."/>
            <person name="Lucas S."/>
            <person name="Han J."/>
            <person name="Pennacchio L."/>
            <person name="Nolan M."/>
            <person name="Pitluck S."/>
            <person name="Woyke T."/>
            <person name="Goodwin L."/>
            <person name="Palumbo A.V."/>
            <person name="Elias D.A."/>
        </authorList>
    </citation>
    <scope>NUCLEOTIDE SEQUENCE [LARGE SCALE GENOMIC DNA]</scope>
    <source>
        <strain evidence="3 4">Walvis Bay</strain>
    </source>
</reference>
<feature type="signal peptide" evidence="1">
    <location>
        <begin position="1"/>
        <end position="24"/>
    </location>
</feature>
<feature type="chain" id="PRO_5003307978" description="Surface antigen domain-containing protein" evidence="1">
    <location>
        <begin position="25"/>
        <end position="166"/>
    </location>
</feature>
<dbReference type="KEGG" id="daf:Desaf_2291"/>
<name>F3YXB9_DESAF</name>
<sequence precursor="true">MLRFERSVAILALTVLTACSGSTAGIGVGIGGGSGGGGVWVQGSPGALSREQPPAKAVTEGSALSVPASAQLSEGMRIWLQSQADLTDLKAINYGLEHNPQGEAMGWRNFDTGRAYSLIPGEYRSVNDRRCRDFELSMTQDGTTGQSFSGSACREETSQWSLEKGV</sequence>
<proteinExistence type="predicted"/>
<dbReference type="AlphaFoldDB" id="F3YXB9"/>
<protein>
    <recommendedName>
        <fullName evidence="2">Surface antigen domain-containing protein</fullName>
    </recommendedName>
</protein>
<evidence type="ECO:0000256" key="1">
    <source>
        <dbReference type="SAM" id="SignalP"/>
    </source>
</evidence>
<accession>F3YXB9</accession>
<dbReference type="RefSeq" id="WP_014260326.1">
    <property type="nucleotide sequence ID" value="NC_016629.1"/>
</dbReference>
<dbReference type="Pfam" id="PF16998">
    <property type="entry name" value="17kDa_Anti_2"/>
    <property type="match status" value="1"/>
</dbReference>